<comment type="caution">
    <text evidence="1">The sequence shown here is derived from an EMBL/GenBank/DDBJ whole genome shotgun (WGS) entry which is preliminary data.</text>
</comment>
<dbReference type="Proteomes" id="UP001480955">
    <property type="component" value="Unassembled WGS sequence"/>
</dbReference>
<keyword evidence="2" id="KW-1185">Reference proteome</keyword>
<reference evidence="1 2" key="1">
    <citation type="submission" date="2024-06" db="EMBL/GenBank/DDBJ databases">
        <authorList>
            <person name="Campbell A.G."/>
        </authorList>
    </citation>
    <scope>NUCLEOTIDE SEQUENCE [LARGE SCALE GENOMIC DNA]</scope>
    <source>
        <strain evidence="1 2">EM12</strain>
    </source>
</reference>
<sequence>MPASEEMKSALADVRRAYRLVWSYQRRILDIVALIAGEFEEHEFYVWETYPRDRPCGRSKDPTVKWAWDLLPLHQASFLYLPPDADRHRPTAGQWMLEVVVKTDDGFVDPETGDEPDAADFADAASTSSTIYLHGWLCTASCERNWLNGVWHQGEWPEEDGIPVEHATPPFKIVRQSFDVAELVDENAVKEAVAKFKVTLGTSLGIGAE</sequence>
<name>A0ABV1QQ59_9HYPH</name>
<evidence type="ECO:0000313" key="1">
    <source>
        <dbReference type="EMBL" id="MER2251513.1"/>
    </source>
</evidence>
<dbReference type="EMBL" id="JBELQE010000085">
    <property type="protein sequence ID" value="MER2251513.1"/>
    <property type="molecule type" value="Genomic_DNA"/>
</dbReference>
<proteinExistence type="predicted"/>
<organism evidence="1 2">
    <name type="scientific">Methylorubrum podarium</name>
    <dbReference type="NCBI Taxonomy" id="200476"/>
    <lineage>
        <taxon>Bacteria</taxon>
        <taxon>Pseudomonadati</taxon>
        <taxon>Pseudomonadota</taxon>
        <taxon>Alphaproteobacteria</taxon>
        <taxon>Hyphomicrobiales</taxon>
        <taxon>Methylobacteriaceae</taxon>
        <taxon>Methylorubrum</taxon>
    </lineage>
</organism>
<dbReference type="RefSeq" id="WP_350395893.1">
    <property type="nucleotide sequence ID" value="NZ_JBELQE010000085.1"/>
</dbReference>
<protein>
    <submittedName>
        <fullName evidence="1">Uncharacterized protein</fullName>
    </submittedName>
</protein>
<gene>
    <name evidence="1" type="ORF">ABS772_16475</name>
</gene>
<accession>A0ABV1QQ59</accession>
<evidence type="ECO:0000313" key="2">
    <source>
        <dbReference type="Proteomes" id="UP001480955"/>
    </source>
</evidence>